<evidence type="ECO:0000313" key="1">
    <source>
        <dbReference type="EMBL" id="OLP99119.1"/>
    </source>
</evidence>
<dbReference type="OrthoDB" id="10290424at2759"/>
<dbReference type="Proteomes" id="UP000186817">
    <property type="component" value="Unassembled WGS sequence"/>
</dbReference>
<dbReference type="AlphaFoldDB" id="A0A1Q9DVB1"/>
<gene>
    <name evidence="1" type="ORF">AK812_SmicGene18344</name>
</gene>
<protein>
    <submittedName>
        <fullName evidence="1">Uncharacterized protein</fullName>
    </submittedName>
</protein>
<reference evidence="1 2" key="1">
    <citation type="submission" date="2016-02" db="EMBL/GenBank/DDBJ databases">
        <title>Genome analysis of coral dinoflagellate symbionts highlights evolutionary adaptations to a symbiotic lifestyle.</title>
        <authorList>
            <person name="Aranda M."/>
            <person name="Li Y."/>
            <person name="Liew Y.J."/>
            <person name="Baumgarten S."/>
            <person name="Simakov O."/>
            <person name="Wilson M."/>
            <person name="Piel J."/>
            <person name="Ashoor H."/>
            <person name="Bougouffa S."/>
            <person name="Bajic V.B."/>
            <person name="Ryu T."/>
            <person name="Ravasi T."/>
            <person name="Bayer T."/>
            <person name="Micklem G."/>
            <person name="Kim H."/>
            <person name="Bhak J."/>
            <person name="Lajeunesse T.C."/>
            <person name="Voolstra C.R."/>
        </authorList>
    </citation>
    <scope>NUCLEOTIDE SEQUENCE [LARGE SCALE GENOMIC DNA]</scope>
    <source>
        <strain evidence="1 2">CCMP2467</strain>
    </source>
</reference>
<proteinExistence type="predicted"/>
<accession>A0A1Q9DVB1</accession>
<dbReference type="EMBL" id="LSRX01000373">
    <property type="protein sequence ID" value="OLP99119.1"/>
    <property type="molecule type" value="Genomic_DNA"/>
</dbReference>
<keyword evidence="2" id="KW-1185">Reference proteome</keyword>
<organism evidence="1 2">
    <name type="scientific">Symbiodinium microadriaticum</name>
    <name type="common">Dinoflagellate</name>
    <name type="synonym">Zooxanthella microadriatica</name>
    <dbReference type="NCBI Taxonomy" id="2951"/>
    <lineage>
        <taxon>Eukaryota</taxon>
        <taxon>Sar</taxon>
        <taxon>Alveolata</taxon>
        <taxon>Dinophyceae</taxon>
        <taxon>Suessiales</taxon>
        <taxon>Symbiodiniaceae</taxon>
        <taxon>Symbiodinium</taxon>
    </lineage>
</organism>
<sequence>MSEPLLLQVFEPPATEPAKSLSCLPLHTDLEPFLPLEPLWSVNRFQEMQVNSVPFGWKMARLPAGTTVFIKGQKCTVREDPLVEVDAQDLQETATLLRLGIIETGTIERFEGQEWHTVRHTFEIGTPAGLRFTPLKSLSNYIAPPEENAPKVQEGRLGAWRPGSEARRRFRLGTACAQVGGRFENRHPRAARRKSAVVVVDKDIVRLSEEWTDPGWPWRLARPRKWLHAEIRHKHLYSKDCFAMPATQAGGAHKLVKMLMEESVARASV</sequence>
<comment type="caution">
    <text evidence="1">The sequence shown here is derived from an EMBL/GenBank/DDBJ whole genome shotgun (WGS) entry which is preliminary data.</text>
</comment>
<name>A0A1Q9DVB1_SYMMI</name>
<evidence type="ECO:0000313" key="2">
    <source>
        <dbReference type="Proteomes" id="UP000186817"/>
    </source>
</evidence>